<evidence type="ECO:0000313" key="2">
    <source>
        <dbReference type="EMBL" id="PSB26994.1"/>
    </source>
</evidence>
<dbReference type="Proteomes" id="UP000239576">
    <property type="component" value="Unassembled WGS sequence"/>
</dbReference>
<keyword evidence="3" id="KW-1185">Reference proteome</keyword>
<evidence type="ECO:0000313" key="3">
    <source>
        <dbReference type="Proteomes" id="UP000239576"/>
    </source>
</evidence>
<name>A0A2T1E300_9CYAN</name>
<dbReference type="OrthoDB" id="513799at2"/>
<dbReference type="AlphaFoldDB" id="A0A2T1E300"/>
<feature type="transmembrane region" description="Helical" evidence="1">
    <location>
        <begin position="17"/>
        <end position="35"/>
    </location>
</feature>
<accession>A0A2T1E300</accession>
<dbReference type="RefSeq" id="WP_106257613.1">
    <property type="nucleotide sequence ID" value="NZ_CAWNSW010000133.1"/>
</dbReference>
<protein>
    <submittedName>
        <fullName evidence="2">Uncharacterized protein</fullName>
    </submittedName>
</protein>
<reference evidence="2 3" key="2">
    <citation type="submission" date="2018-03" db="EMBL/GenBank/DDBJ databases">
        <title>The ancient ancestry and fast evolution of plastids.</title>
        <authorList>
            <person name="Moore K.R."/>
            <person name="Magnabosco C."/>
            <person name="Momper L."/>
            <person name="Gold D.A."/>
            <person name="Bosak T."/>
            <person name="Fournier G.P."/>
        </authorList>
    </citation>
    <scope>NUCLEOTIDE SEQUENCE [LARGE SCALE GENOMIC DNA]</scope>
    <source>
        <strain evidence="2 3">ULC18</strain>
    </source>
</reference>
<sequence length="132" mass="15047">MARLRWTQVLQSLGLEFWLFLPLLGLGFWLTSGILTDQMLARSNKVTLYLEGDRQPKQPTRTVQSITVLIHAQQGRSTVNIQTANSSLTALTFEFPTTQPEQIEAAISRELGLPRDRIRALVRYQSKQGHRE</sequence>
<proteinExistence type="predicted"/>
<keyword evidence="1" id="KW-0812">Transmembrane</keyword>
<gene>
    <name evidence="2" type="ORF">C7B82_17715</name>
</gene>
<organism evidence="2 3">
    <name type="scientific">Stenomitos frigidus ULC18</name>
    <dbReference type="NCBI Taxonomy" id="2107698"/>
    <lineage>
        <taxon>Bacteria</taxon>
        <taxon>Bacillati</taxon>
        <taxon>Cyanobacteriota</taxon>
        <taxon>Cyanophyceae</taxon>
        <taxon>Leptolyngbyales</taxon>
        <taxon>Leptolyngbyaceae</taxon>
        <taxon>Stenomitos</taxon>
    </lineage>
</organism>
<dbReference type="EMBL" id="PVWK01000098">
    <property type="protein sequence ID" value="PSB26994.1"/>
    <property type="molecule type" value="Genomic_DNA"/>
</dbReference>
<reference evidence="3" key="1">
    <citation type="submission" date="2018-02" db="EMBL/GenBank/DDBJ databases">
        <authorList>
            <person name="Moore K."/>
            <person name="Momper L."/>
        </authorList>
    </citation>
    <scope>NUCLEOTIDE SEQUENCE [LARGE SCALE GENOMIC DNA]</scope>
    <source>
        <strain evidence="3">ULC18</strain>
    </source>
</reference>
<keyword evidence="1" id="KW-0472">Membrane</keyword>
<evidence type="ECO:0000256" key="1">
    <source>
        <dbReference type="SAM" id="Phobius"/>
    </source>
</evidence>
<keyword evidence="1" id="KW-1133">Transmembrane helix</keyword>
<comment type="caution">
    <text evidence="2">The sequence shown here is derived from an EMBL/GenBank/DDBJ whole genome shotgun (WGS) entry which is preliminary data.</text>
</comment>